<name>A0A4Y5MX43_9CAUD</name>
<keyword evidence="1" id="KW-0472">Membrane</keyword>
<accession>A0A4Y5MX43</accession>
<protein>
    <submittedName>
        <fullName evidence="2">Uncharacterized protein</fullName>
    </submittedName>
</protein>
<evidence type="ECO:0000256" key="1">
    <source>
        <dbReference type="SAM" id="Phobius"/>
    </source>
</evidence>
<dbReference type="Proteomes" id="UP000306022">
    <property type="component" value="Segment"/>
</dbReference>
<keyword evidence="1" id="KW-1133">Transmembrane helix</keyword>
<keyword evidence="1" id="KW-0812">Transmembrane</keyword>
<dbReference type="GeneID" id="65071140"/>
<dbReference type="KEGG" id="vg:65071140"/>
<dbReference type="RefSeq" id="YP_010082140.1">
    <property type="nucleotide sequence ID" value="NC_055027.1"/>
</dbReference>
<sequence>MSSISGIVLTIIVLFSVILGWAMGRADRTDKK</sequence>
<dbReference type="EMBL" id="MK779875">
    <property type="protein sequence ID" value="QCW07648.1"/>
    <property type="molecule type" value="Genomic_DNA"/>
</dbReference>
<evidence type="ECO:0000313" key="2">
    <source>
        <dbReference type="EMBL" id="QCW07648.1"/>
    </source>
</evidence>
<organism evidence="2 3">
    <name type="scientific">Lactococcus phage CHPC971</name>
    <dbReference type="NCBI Taxonomy" id="2575255"/>
    <lineage>
        <taxon>Viruses</taxon>
        <taxon>Duplodnaviria</taxon>
        <taxon>Heunggongvirae</taxon>
        <taxon>Uroviricota</taxon>
        <taxon>Caudoviricetes</taxon>
        <taxon>Fremauxvirus</taxon>
        <taxon>Fremauxvirus CHPC971</taxon>
    </lineage>
</organism>
<reference evidence="2 3" key="1">
    <citation type="submission" date="2019-04" db="EMBL/GenBank/DDBJ databases">
        <authorList>
            <person name="de Jong A."/>
        </authorList>
    </citation>
    <scope>NUCLEOTIDE SEQUENCE [LARGE SCALE GENOMIC DNA]</scope>
</reference>
<proteinExistence type="predicted"/>
<evidence type="ECO:0000313" key="3">
    <source>
        <dbReference type="Proteomes" id="UP000306022"/>
    </source>
</evidence>
<keyword evidence="3" id="KW-1185">Reference proteome</keyword>
<feature type="transmembrane region" description="Helical" evidence="1">
    <location>
        <begin position="6"/>
        <end position="24"/>
    </location>
</feature>